<dbReference type="InterPro" id="IPR050582">
    <property type="entry name" value="HAD-like_SerB"/>
</dbReference>
<dbReference type="PANTHER" id="PTHR43344">
    <property type="entry name" value="PHOSPHOSERINE PHOSPHATASE"/>
    <property type="match status" value="1"/>
</dbReference>
<accession>A0A9D1GY22</accession>
<dbReference type="Pfam" id="PF12710">
    <property type="entry name" value="HAD"/>
    <property type="match status" value="1"/>
</dbReference>
<comment type="caution">
    <text evidence="3">The sequence shown here is derived from an EMBL/GenBank/DDBJ whole genome shotgun (WGS) entry which is preliminary data.</text>
</comment>
<dbReference type="Proteomes" id="UP000886842">
    <property type="component" value="Unassembled WGS sequence"/>
</dbReference>
<reference evidence="3" key="1">
    <citation type="submission" date="2020-10" db="EMBL/GenBank/DDBJ databases">
        <authorList>
            <person name="Gilroy R."/>
        </authorList>
    </citation>
    <scope>NUCLEOTIDE SEQUENCE</scope>
    <source>
        <strain evidence="3">ChiGjej1B1-24693</strain>
    </source>
</reference>
<gene>
    <name evidence="3" type="ORF">IAA98_10170</name>
</gene>
<protein>
    <submittedName>
        <fullName evidence="3">HAD-IB family hydrolase</fullName>
    </submittedName>
</protein>
<dbReference type="Gene3D" id="1.20.1440.100">
    <property type="entry name" value="SG protein - dephosphorylation function"/>
    <property type="match status" value="1"/>
</dbReference>
<name>A0A9D1GY22_9ACTN</name>
<dbReference type="AlphaFoldDB" id="A0A9D1GY22"/>
<dbReference type="InterPro" id="IPR006385">
    <property type="entry name" value="HAD_hydro_SerB1"/>
</dbReference>
<comment type="similarity">
    <text evidence="1">Belongs to the HAD-like hydrolase superfamily. SerB family.</text>
</comment>
<evidence type="ECO:0000256" key="2">
    <source>
        <dbReference type="SAM" id="Phobius"/>
    </source>
</evidence>
<dbReference type="NCBIfam" id="TIGR01488">
    <property type="entry name" value="HAD-SF-IB"/>
    <property type="match status" value="1"/>
</dbReference>
<dbReference type="NCBIfam" id="TIGR01490">
    <property type="entry name" value="HAD-SF-IB-hyp1"/>
    <property type="match status" value="1"/>
</dbReference>
<evidence type="ECO:0000313" key="3">
    <source>
        <dbReference type="EMBL" id="HIT75941.1"/>
    </source>
</evidence>
<proteinExistence type="inferred from homology"/>
<dbReference type="EMBL" id="DVLP01000303">
    <property type="protein sequence ID" value="HIT75941.1"/>
    <property type="molecule type" value="Genomic_DNA"/>
</dbReference>
<dbReference type="CDD" id="cd02612">
    <property type="entry name" value="HAD_PGPPase"/>
    <property type="match status" value="1"/>
</dbReference>
<dbReference type="InterPro" id="IPR023214">
    <property type="entry name" value="HAD_sf"/>
</dbReference>
<evidence type="ECO:0000313" key="4">
    <source>
        <dbReference type="Proteomes" id="UP000886842"/>
    </source>
</evidence>
<evidence type="ECO:0000256" key="1">
    <source>
        <dbReference type="ARBA" id="ARBA00009184"/>
    </source>
</evidence>
<keyword evidence="3" id="KW-0378">Hydrolase</keyword>
<keyword evidence="2" id="KW-0472">Membrane</keyword>
<keyword evidence="2" id="KW-0812">Transmembrane</keyword>
<dbReference type="SUPFAM" id="SSF56784">
    <property type="entry name" value="HAD-like"/>
    <property type="match status" value="1"/>
</dbReference>
<dbReference type="GO" id="GO:0016787">
    <property type="term" value="F:hydrolase activity"/>
    <property type="evidence" value="ECO:0007669"/>
    <property type="project" value="UniProtKB-KW"/>
</dbReference>
<dbReference type="Gene3D" id="3.40.50.1000">
    <property type="entry name" value="HAD superfamily/HAD-like"/>
    <property type="match status" value="1"/>
</dbReference>
<reference evidence="3" key="2">
    <citation type="journal article" date="2021" name="PeerJ">
        <title>Extensive microbial diversity within the chicken gut microbiome revealed by metagenomics and culture.</title>
        <authorList>
            <person name="Gilroy R."/>
            <person name="Ravi A."/>
            <person name="Getino M."/>
            <person name="Pursley I."/>
            <person name="Horton D.L."/>
            <person name="Alikhan N.F."/>
            <person name="Baker D."/>
            <person name="Gharbi K."/>
            <person name="Hall N."/>
            <person name="Watson M."/>
            <person name="Adriaenssens E.M."/>
            <person name="Foster-Nyarko E."/>
            <person name="Jarju S."/>
            <person name="Secka A."/>
            <person name="Antonio M."/>
            <person name="Oren A."/>
            <person name="Chaudhuri R.R."/>
            <person name="La Ragione R."/>
            <person name="Hildebrand F."/>
            <person name="Pallen M.J."/>
        </authorList>
    </citation>
    <scope>NUCLEOTIDE SEQUENCE</scope>
    <source>
        <strain evidence="3">ChiGjej1B1-24693</strain>
    </source>
</reference>
<dbReference type="InterPro" id="IPR036412">
    <property type="entry name" value="HAD-like_sf"/>
</dbReference>
<organism evidence="3 4">
    <name type="scientific">Candidatus Avipropionibacterium avicola</name>
    <dbReference type="NCBI Taxonomy" id="2840701"/>
    <lineage>
        <taxon>Bacteria</taxon>
        <taxon>Bacillati</taxon>
        <taxon>Actinomycetota</taxon>
        <taxon>Actinomycetes</taxon>
        <taxon>Propionibacteriales</taxon>
        <taxon>Propionibacteriaceae</taxon>
        <taxon>Propionibacteriaceae incertae sedis</taxon>
        <taxon>Candidatus Avipropionibacterium</taxon>
    </lineage>
</organism>
<sequence length="270" mass="29334">MSESGVSESGTSESGAGRTAAFFDLDNTLVRGASVYLLAKGLHARGILTTTLILRGLWYHLVYRIAGERARHMDLARESLLSIIAGMTVREVAQATDEIYDELIADRLWPGTVSLAQGHQASAEEVWLVTAAPQEVARVIAERLGFTGALGTRAEQAEGHYTGRLEGRLLHGPDKAAAVADLARERGIDLRRSAAYSDSHNDLPLLKLVGQPFAVNPDRALRSQARRQGWPIRDFRVARRWVGYGVAGAAGGVTTLGVVSMINRLREARR</sequence>
<dbReference type="PANTHER" id="PTHR43344:SF15">
    <property type="entry name" value="PHOSPHOSERINE PHOSPHATASE SERB1"/>
    <property type="match status" value="1"/>
</dbReference>
<feature type="transmembrane region" description="Helical" evidence="2">
    <location>
        <begin position="241"/>
        <end position="262"/>
    </location>
</feature>
<keyword evidence="2" id="KW-1133">Transmembrane helix</keyword>